<keyword evidence="2" id="KW-1185">Reference proteome</keyword>
<evidence type="ECO:0000313" key="2">
    <source>
        <dbReference type="Proteomes" id="UP000238479"/>
    </source>
</evidence>
<dbReference type="EMBL" id="PDCK01000045">
    <property type="protein sequence ID" value="PRQ20764.1"/>
    <property type="molecule type" value="Genomic_DNA"/>
</dbReference>
<accession>A0A2P6PFQ0</accession>
<comment type="caution">
    <text evidence="1">The sequence shown here is derived from an EMBL/GenBank/DDBJ whole genome shotgun (WGS) entry which is preliminary data.</text>
</comment>
<protein>
    <submittedName>
        <fullName evidence="1">Uncharacterized protein</fullName>
    </submittedName>
</protein>
<dbReference type="Proteomes" id="UP000238479">
    <property type="component" value="Chromosome 7"/>
</dbReference>
<dbReference type="Gramene" id="PRQ20764">
    <property type="protein sequence ID" value="PRQ20764"/>
    <property type="gene ID" value="RchiOBHm_Chr7g0231681"/>
</dbReference>
<name>A0A2P6PFQ0_ROSCH</name>
<gene>
    <name evidence="1" type="ORF">RchiOBHm_Chr7g0231681</name>
</gene>
<organism evidence="1 2">
    <name type="scientific">Rosa chinensis</name>
    <name type="common">China rose</name>
    <dbReference type="NCBI Taxonomy" id="74649"/>
    <lineage>
        <taxon>Eukaryota</taxon>
        <taxon>Viridiplantae</taxon>
        <taxon>Streptophyta</taxon>
        <taxon>Embryophyta</taxon>
        <taxon>Tracheophyta</taxon>
        <taxon>Spermatophyta</taxon>
        <taxon>Magnoliopsida</taxon>
        <taxon>eudicotyledons</taxon>
        <taxon>Gunneridae</taxon>
        <taxon>Pentapetalae</taxon>
        <taxon>rosids</taxon>
        <taxon>fabids</taxon>
        <taxon>Rosales</taxon>
        <taxon>Rosaceae</taxon>
        <taxon>Rosoideae</taxon>
        <taxon>Rosoideae incertae sedis</taxon>
        <taxon>Rosa</taxon>
    </lineage>
</organism>
<evidence type="ECO:0000313" key="1">
    <source>
        <dbReference type="EMBL" id="PRQ20764.1"/>
    </source>
</evidence>
<dbReference type="AlphaFoldDB" id="A0A2P6PFQ0"/>
<sequence>MPSLLLKLLSSGGNWDEERHLQIFKLRLLLLFVKLQNGSLVCHFDVQVILCQIIGGEVT</sequence>
<reference evidence="1 2" key="1">
    <citation type="journal article" date="2018" name="Nat. Genet.">
        <title>The Rosa genome provides new insights in the design of modern roses.</title>
        <authorList>
            <person name="Bendahmane M."/>
        </authorList>
    </citation>
    <scope>NUCLEOTIDE SEQUENCE [LARGE SCALE GENOMIC DNA]</scope>
    <source>
        <strain evidence="2">cv. Old Blush</strain>
    </source>
</reference>
<proteinExistence type="predicted"/>